<evidence type="ECO:0000256" key="7">
    <source>
        <dbReference type="SAM" id="Phobius"/>
    </source>
</evidence>
<dbReference type="GO" id="GO:0006508">
    <property type="term" value="P:proteolysis"/>
    <property type="evidence" value="ECO:0007669"/>
    <property type="project" value="UniProtKB-KW"/>
</dbReference>
<feature type="transmembrane region" description="Helical" evidence="7">
    <location>
        <begin position="90"/>
        <end position="116"/>
    </location>
</feature>
<dbReference type="KEGG" id="cceu:CBR64_07715"/>
<name>A0A1Y0HZT7_CELCE</name>
<evidence type="ECO:0000313" key="10">
    <source>
        <dbReference type="Proteomes" id="UP000196228"/>
    </source>
</evidence>
<sequence length="305" mass="32228">MSTTPPGPPGPPAYGTAGPHDGPAVPPVCPRHPDRVSYVRCQRCGRPACPECQRPAAVGVQCVDCVREAARQAPSQRSALGGKVRGGPPVVTFTIIGLCVVSWILQFVTGGTWTALLAFRADLAEVEPYRFLSSAFIHSTSPVHILFNMYALWVTGPFLEQMLGRWRFVALYLLAAVGGSVGYLLLAGGPTEQAWYVWVFGASGAVFGLFGAILLVLRRTGRNAMQIVVLIGINFAIGLFFTGIAWQAHLGGLVVGLVLGAAYAYAPKERRTLVSVGATAVVAVGLVVAAWLTYASADQLGHLVG</sequence>
<evidence type="ECO:0000256" key="1">
    <source>
        <dbReference type="ARBA" id="ARBA00004141"/>
    </source>
</evidence>
<feature type="transmembrane region" description="Helical" evidence="7">
    <location>
        <begin position="224"/>
        <end position="242"/>
    </location>
</feature>
<proteinExistence type="inferred from homology"/>
<dbReference type="AlphaFoldDB" id="A0A1Y0HZT7"/>
<dbReference type="PANTHER" id="PTHR43731">
    <property type="entry name" value="RHOMBOID PROTEASE"/>
    <property type="match status" value="1"/>
</dbReference>
<dbReference type="InterPro" id="IPR050925">
    <property type="entry name" value="Rhomboid_protease_S54"/>
</dbReference>
<dbReference type="GO" id="GO:0004252">
    <property type="term" value="F:serine-type endopeptidase activity"/>
    <property type="evidence" value="ECO:0007669"/>
    <property type="project" value="InterPro"/>
</dbReference>
<feature type="domain" description="Peptidase S54 rhomboid" evidence="8">
    <location>
        <begin position="127"/>
        <end position="263"/>
    </location>
</feature>
<feature type="transmembrane region" description="Helical" evidence="7">
    <location>
        <begin position="273"/>
        <end position="294"/>
    </location>
</feature>
<dbReference type="Proteomes" id="UP000196228">
    <property type="component" value="Chromosome"/>
</dbReference>
<feature type="transmembrane region" description="Helical" evidence="7">
    <location>
        <begin position="168"/>
        <end position="189"/>
    </location>
</feature>
<keyword evidence="5 7" id="KW-1133">Transmembrane helix</keyword>
<dbReference type="InterPro" id="IPR035952">
    <property type="entry name" value="Rhomboid-like_sf"/>
</dbReference>
<keyword evidence="4" id="KW-0378">Hydrolase</keyword>
<organism evidence="9 10">
    <name type="scientific">Cellulosimicrobium cellulans</name>
    <name type="common">Arthrobacter luteus</name>
    <dbReference type="NCBI Taxonomy" id="1710"/>
    <lineage>
        <taxon>Bacteria</taxon>
        <taxon>Bacillati</taxon>
        <taxon>Actinomycetota</taxon>
        <taxon>Actinomycetes</taxon>
        <taxon>Micrococcales</taxon>
        <taxon>Promicromonosporaceae</taxon>
        <taxon>Cellulosimicrobium</taxon>
    </lineage>
</organism>
<dbReference type="SUPFAM" id="SSF144091">
    <property type="entry name" value="Rhomboid-like"/>
    <property type="match status" value="1"/>
</dbReference>
<evidence type="ECO:0000256" key="5">
    <source>
        <dbReference type="ARBA" id="ARBA00022989"/>
    </source>
</evidence>
<accession>A0A1Y0HZT7</accession>
<feature type="transmembrane region" description="Helical" evidence="7">
    <location>
        <begin position="248"/>
        <end position="266"/>
    </location>
</feature>
<dbReference type="OrthoDB" id="9807874at2"/>
<reference evidence="9 10" key="1">
    <citation type="submission" date="2017-05" db="EMBL/GenBank/DDBJ databases">
        <authorList>
            <person name="Song R."/>
            <person name="Chenine A.L."/>
            <person name="Ruprecht R.M."/>
        </authorList>
    </citation>
    <scope>NUCLEOTIDE SEQUENCE [LARGE SCALE GENOMIC DNA]</scope>
    <source>
        <strain evidence="9 10">PSBB019</strain>
    </source>
</reference>
<feature type="transmembrane region" description="Helical" evidence="7">
    <location>
        <begin position="195"/>
        <end position="217"/>
    </location>
</feature>
<evidence type="ECO:0000256" key="3">
    <source>
        <dbReference type="ARBA" id="ARBA00022692"/>
    </source>
</evidence>
<evidence type="ECO:0000256" key="2">
    <source>
        <dbReference type="ARBA" id="ARBA00009045"/>
    </source>
</evidence>
<evidence type="ECO:0000256" key="4">
    <source>
        <dbReference type="ARBA" id="ARBA00022801"/>
    </source>
</evidence>
<keyword evidence="3 7" id="KW-0812">Transmembrane</keyword>
<keyword evidence="9" id="KW-0645">Protease</keyword>
<dbReference type="EMBL" id="CP021383">
    <property type="protein sequence ID" value="ARU53728.1"/>
    <property type="molecule type" value="Genomic_DNA"/>
</dbReference>
<gene>
    <name evidence="9" type="ORF">CBR64_07715</name>
</gene>
<dbReference type="Gene3D" id="1.20.1540.10">
    <property type="entry name" value="Rhomboid-like"/>
    <property type="match status" value="1"/>
</dbReference>
<keyword evidence="6 7" id="KW-0472">Membrane</keyword>
<comment type="subcellular location">
    <subcellularLocation>
        <location evidence="1">Membrane</location>
        <topology evidence="1">Multi-pass membrane protein</topology>
    </subcellularLocation>
</comment>
<dbReference type="Pfam" id="PF01694">
    <property type="entry name" value="Rhomboid"/>
    <property type="match status" value="1"/>
</dbReference>
<dbReference type="PANTHER" id="PTHR43731:SF14">
    <property type="entry name" value="PRESENILIN-ASSOCIATED RHOMBOID-LIKE PROTEIN, MITOCHONDRIAL"/>
    <property type="match status" value="1"/>
</dbReference>
<comment type="similarity">
    <text evidence="2">Belongs to the peptidase S54 family.</text>
</comment>
<evidence type="ECO:0000256" key="6">
    <source>
        <dbReference type="ARBA" id="ARBA00023136"/>
    </source>
</evidence>
<protein>
    <submittedName>
        <fullName evidence="9">Rhomboid family intramembrane serine protease</fullName>
    </submittedName>
</protein>
<dbReference type="InterPro" id="IPR022764">
    <property type="entry name" value="Peptidase_S54_rhomboid_dom"/>
</dbReference>
<dbReference type="GO" id="GO:0016020">
    <property type="term" value="C:membrane"/>
    <property type="evidence" value="ECO:0007669"/>
    <property type="project" value="UniProtKB-SubCell"/>
</dbReference>
<evidence type="ECO:0000313" key="9">
    <source>
        <dbReference type="EMBL" id="ARU53728.1"/>
    </source>
</evidence>
<evidence type="ECO:0000259" key="8">
    <source>
        <dbReference type="Pfam" id="PF01694"/>
    </source>
</evidence>